<feature type="region of interest" description="Disordered" evidence="1">
    <location>
        <begin position="752"/>
        <end position="773"/>
    </location>
</feature>
<name>A0A812VFB3_9DINO</name>
<dbReference type="AlphaFoldDB" id="A0A812VFB3"/>
<sequence>MGGAGSLAASLLAESPTIQAQQQRANTQPQPANLASQPSGGQQRQSEQDPSAPRQADHSIPSAPADSQPEGNAASWSDDTWVQAAEPAAAAATAKQQSATADTLKQTEPAAKEENTTTKQQQMADQPHTATTQGDGEAKAAEEPSFAGELPPPIFFSTATGSSQEYRPLTHGCWELRIEGATNPATTTATVRVGQSGPLESAPPFPSGMIGRVAPMPQPGQWLLIVTYVPDLDTCEPHSLLVAEGDQFMAHQTDRGWRLSVEKLVPSTAREQRQDPGAAAQPSQSGNNPPEAATTAATPQGGDDEENSEEAEDDDDRDGRPPRLPLSEQAEAQMTQLGDGKWQIEIVRDKGSGRPTTPSGLPKTVIEGDGGPVSRAPALPIGTVGTFEILTQEMWLLDISEAPDHKSYEADTMLLTPLDLSCVSASGDATCSQQSEERMQKAATKQQGKLTPQQQKPQSEREPVIIPYAMVAPHVEALICWFGTLEQGDVEVHIQLPPILTPLREILCDILEGRPGGPEMWAKLVAVAEALEALLMGNTLAHPADVVMLSEGGTNSTLLREEVTPEWYRAVETLRGMLRDVKKWPPRVLPTVQEAAMNLVRGIAAQTPEETMAGYEILVRMARVPGLTWRQGGMLAFAEFGGRSRKVVDCAASVPDKQKTDRIGSAEDRAPIRVVMDLPSMSELPRSYPPPLIGREKPRSVPGLPSGYSVPLEAFTIEDGQLLLERQRVFNEGHIDPRYQWLQDIISSYRQSKDEEDDSGGANATSVVPQPKQKATSVRGFMSWLSGAVGVPEQTQALPPLTSYAGSEQPPAGRNSAGQAIAHEGLVSPYNSRKVASGPFRPREAEEKLNHIEVQSAAEGNPLDAQLQELLSRTSVVACPHLIELEAMQDSYDVNLSAV</sequence>
<comment type="caution">
    <text evidence="2">The sequence shown here is derived from an EMBL/GenBank/DDBJ whole genome shotgun (WGS) entry which is preliminary data.</text>
</comment>
<accession>A0A812VFB3</accession>
<organism evidence="2 3">
    <name type="scientific">Symbiodinium necroappetens</name>
    <dbReference type="NCBI Taxonomy" id="1628268"/>
    <lineage>
        <taxon>Eukaryota</taxon>
        <taxon>Sar</taxon>
        <taxon>Alveolata</taxon>
        <taxon>Dinophyceae</taxon>
        <taxon>Suessiales</taxon>
        <taxon>Symbiodiniaceae</taxon>
        <taxon>Symbiodinium</taxon>
    </lineage>
</organism>
<feature type="compositionally biased region" description="Polar residues" evidence="1">
    <location>
        <begin position="762"/>
        <end position="773"/>
    </location>
</feature>
<evidence type="ECO:0000313" key="2">
    <source>
        <dbReference type="EMBL" id="CAE7616582.1"/>
    </source>
</evidence>
<feature type="compositionally biased region" description="Polar residues" evidence="1">
    <location>
        <begin position="34"/>
        <end position="49"/>
    </location>
</feature>
<gene>
    <name evidence="2" type="ORF">SNEC2469_LOCUS17506</name>
</gene>
<dbReference type="Proteomes" id="UP000601435">
    <property type="component" value="Unassembled WGS sequence"/>
</dbReference>
<feature type="compositionally biased region" description="Low complexity" evidence="1">
    <location>
        <begin position="1"/>
        <end position="33"/>
    </location>
</feature>
<evidence type="ECO:0000313" key="3">
    <source>
        <dbReference type="Proteomes" id="UP000601435"/>
    </source>
</evidence>
<evidence type="ECO:0000256" key="1">
    <source>
        <dbReference type="SAM" id="MobiDB-lite"/>
    </source>
</evidence>
<feature type="non-terminal residue" evidence="2">
    <location>
        <position position="1"/>
    </location>
</feature>
<feature type="compositionally biased region" description="Polar residues" evidence="1">
    <location>
        <begin position="117"/>
        <end position="134"/>
    </location>
</feature>
<feature type="region of interest" description="Disordered" evidence="1">
    <location>
        <begin position="267"/>
        <end position="327"/>
    </location>
</feature>
<proteinExistence type="predicted"/>
<feature type="region of interest" description="Disordered" evidence="1">
    <location>
        <begin position="433"/>
        <end position="460"/>
    </location>
</feature>
<feature type="compositionally biased region" description="Acidic residues" evidence="1">
    <location>
        <begin position="302"/>
        <end position="316"/>
    </location>
</feature>
<keyword evidence="3" id="KW-1185">Reference proteome</keyword>
<protein>
    <submittedName>
        <fullName evidence="2">Uncharacterized protein</fullName>
    </submittedName>
</protein>
<dbReference type="OrthoDB" id="449371at2759"/>
<feature type="compositionally biased region" description="Polar residues" evidence="1">
    <location>
        <begin position="443"/>
        <end position="457"/>
    </location>
</feature>
<feature type="compositionally biased region" description="Low complexity" evidence="1">
    <location>
        <begin position="83"/>
        <end position="103"/>
    </location>
</feature>
<feature type="region of interest" description="Disordered" evidence="1">
    <location>
        <begin position="349"/>
        <end position="371"/>
    </location>
</feature>
<dbReference type="EMBL" id="CAJNJA010029008">
    <property type="protein sequence ID" value="CAE7616582.1"/>
    <property type="molecule type" value="Genomic_DNA"/>
</dbReference>
<reference evidence="2" key="1">
    <citation type="submission" date="2021-02" db="EMBL/GenBank/DDBJ databases">
        <authorList>
            <person name="Dougan E. K."/>
            <person name="Rhodes N."/>
            <person name="Thang M."/>
            <person name="Chan C."/>
        </authorList>
    </citation>
    <scope>NUCLEOTIDE SEQUENCE</scope>
</reference>
<feature type="region of interest" description="Disordered" evidence="1">
    <location>
        <begin position="1"/>
        <end position="164"/>
    </location>
</feature>